<evidence type="ECO:0000313" key="13">
    <source>
        <dbReference type="EMBL" id="AEB14043.1"/>
    </source>
</evidence>
<dbReference type="InterPro" id="IPR023366">
    <property type="entry name" value="ATP_synth_asu-like_sf"/>
</dbReference>
<dbReference type="GO" id="GO:0009231">
    <property type="term" value="P:riboflavin biosynthetic process"/>
    <property type="evidence" value="ECO:0007669"/>
    <property type="project" value="UniProtKB-KW"/>
</dbReference>
<dbReference type="SUPFAM" id="SSF63380">
    <property type="entry name" value="Riboflavin synthase domain-like"/>
    <property type="match status" value="2"/>
</dbReference>
<evidence type="ECO:0000313" key="14">
    <source>
        <dbReference type="Proteomes" id="UP000006852"/>
    </source>
</evidence>
<dbReference type="NCBIfam" id="NF006767">
    <property type="entry name" value="PRK09289.1"/>
    <property type="match status" value="1"/>
</dbReference>
<evidence type="ECO:0000256" key="9">
    <source>
        <dbReference type="ARBA" id="ARBA00022737"/>
    </source>
</evidence>
<dbReference type="eggNOG" id="COG0307">
    <property type="taxonomic scope" value="Bacteria"/>
</dbReference>
<dbReference type="FunFam" id="2.40.30.20:FF:000003">
    <property type="entry name" value="Riboflavin synthase, alpha subunit"/>
    <property type="match status" value="1"/>
</dbReference>
<keyword evidence="7" id="KW-0686">Riboflavin biosynthesis</keyword>
<evidence type="ECO:0000256" key="8">
    <source>
        <dbReference type="ARBA" id="ARBA00022679"/>
    </source>
</evidence>
<evidence type="ECO:0000259" key="12">
    <source>
        <dbReference type="PROSITE" id="PS51177"/>
    </source>
</evidence>
<dbReference type="EC" id="2.5.1.9" evidence="5 10"/>
<dbReference type="NCBIfam" id="TIGR00187">
    <property type="entry name" value="ribE"/>
    <property type="match status" value="1"/>
</dbReference>
<organism evidence="13 14">
    <name type="scientific">Treponema succinifaciens (strain ATCC 33096 / DSM 2489 / 6091)</name>
    <dbReference type="NCBI Taxonomy" id="869209"/>
    <lineage>
        <taxon>Bacteria</taxon>
        <taxon>Pseudomonadati</taxon>
        <taxon>Spirochaetota</taxon>
        <taxon>Spirochaetia</taxon>
        <taxon>Spirochaetales</taxon>
        <taxon>Treponemataceae</taxon>
        <taxon>Treponema</taxon>
    </lineage>
</organism>
<feature type="repeat" description="Lumazine-binding" evidence="11">
    <location>
        <begin position="96"/>
        <end position="196"/>
    </location>
</feature>
<dbReference type="RefSeq" id="WP_013701332.1">
    <property type="nucleotide sequence ID" value="NC_015385.1"/>
</dbReference>
<evidence type="ECO:0000256" key="5">
    <source>
        <dbReference type="ARBA" id="ARBA00012827"/>
    </source>
</evidence>
<evidence type="ECO:0000256" key="2">
    <source>
        <dbReference type="ARBA" id="ARBA00002803"/>
    </source>
</evidence>
<name>F2NXG4_TRES6</name>
<dbReference type="CDD" id="cd00402">
    <property type="entry name" value="Riboflavin_synthase_like"/>
    <property type="match status" value="1"/>
</dbReference>
<keyword evidence="9" id="KW-0677">Repeat</keyword>
<evidence type="ECO:0000256" key="10">
    <source>
        <dbReference type="NCBIfam" id="TIGR00187"/>
    </source>
</evidence>
<dbReference type="InterPro" id="IPR017938">
    <property type="entry name" value="Riboflavin_synthase-like_b-brl"/>
</dbReference>
<dbReference type="PANTHER" id="PTHR21098:SF12">
    <property type="entry name" value="RIBOFLAVIN SYNTHASE"/>
    <property type="match status" value="1"/>
</dbReference>
<sequence>MFTGIIESLGTVKNIVRASHSFSIEIQSDFNEKLVLGESIAVNGVCLTVAEFSGSVFKADVTPETFSRTSLKILRPGSFVNLERAMKADGRFGGHIVSGHIDGTGRILAFSKNENAVNIQFSMEKKLGDFMIEKGSVAIDGISLTVASLKWSGSTCVIFAAVIPHTWSNTVLSKKKPGDLVNIECDIVGKYIRHFTLEEKNEG</sequence>
<dbReference type="GO" id="GO:0004746">
    <property type="term" value="F:riboflavin synthase activity"/>
    <property type="evidence" value="ECO:0007669"/>
    <property type="project" value="UniProtKB-UniRule"/>
</dbReference>
<keyword evidence="8 13" id="KW-0808">Transferase</keyword>
<dbReference type="KEGG" id="tsu:Tresu_1131"/>
<dbReference type="STRING" id="869209.Tresu_1131"/>
<comment type="subunit">
    <text evidence="4">Homotrimer.</text>
</comment>
<reference evidence="14" key="2">
    <citation type="submission" date="2011-04" db="EMBL/GenBank/DDBJ databases">
        <title>The complete genome of chromosome of Treponema succinifaciens DSM 2489.</title>
        <authorList>
            <person name="Lucas S."/>
            <person name="Copeland A."/>
            <person name="Lapidus A."/>
            <person name="Bruce D."/>
            <person name="Goodwin L."/>
            <person name="Pitluck S."/>
            <person name="Peters L."/>
            <person name="Kyrpides N."/>
            <person name="Mavromatis K."/>
            <person name="Ivanova N."/>
            <person name="Ovchinnikova G."/>
            <person name="Teshima H."/>
            <person name="Detter J.C."/>
            <person name="Tapia R."/>
            <person name="Han C."/>
            <person name="Land M."/>
            <person name="Hauser L."/>
            <person name="Markowitz V."/>
            <person name="Cheng J.-F."/>
            <person name="Hugenholtz P."/>
            <person name="Woyke T."/>
            <person name="Wu D."/>
            <person name="Gronow S."/>
            <person name="Wellnitz S."/>
            <person name="Brambilla E."/>
            <person name="Klenk H.-P."/>
            <person name="Eisen J.A."/>
        </authorList>
    </citation>
    <scope>NUCLEOTIDE SEQUENCE [LARGE SCALE GENOMIC DNA]</scope>
    <source>
        <strain evidence="14">ATCC 33096 / DSM 2489 / 6091</strain>
    </source>
</reference>
<evidence type="ECO:0000256" key="4">
    <source>
        <dbReference type="ARBA" id="ARBA00011233"/>
    </source>
</evidence>
<proteinExistence type="predicted"/>
<dbReference type="GeneID" id="302998292"/>
<dbReference type="InterPro" id="IPR026017">
    <property type="entry name" value="Lumazine-bd_dom"/>
</dbReference>
<dbReference type="HOGENOM" id="CLU_034388_2_0_12"/>
<dbReference type="PANTHER" id="PTHR21098">
    <property type="entry name" value="RIBOFLAVIN SYNTHASE ALPHA CHAIN"/>
    <property type="match status" value="1"/>
</dbReference>
<dbReference type="PROSITE" id="PS51177">
    <property type="entry name" value="LUMAZINE_BIND"/>
    <property type="match status" value="2"/>
</dbReference>
<accession>F2NXG4</accession>
<dbReference type="OrthoDB" id="9788537at2"/>
<feature type="repeat" description="Lumazine-binding" evidence="11">
    <location>
        <begin position="1"/>
        <end position="95"/>
    </location>
</feature>
<evidence type="ECO:0000256" key="11">
    <source>
        <dbReference type="PROSITE-ProRule" id="PRU00524"/>
    </source>
</evidence>
<keyword evidence="14" id="KW-1185">Reference proteome</keyword>
<comment type="function">
    <text evidence="2">Catalyzes the dismutation of two molecules of 6,7-dimethyl-8-ribityllumazine, resulting in the formation of riboflavin and 5-amino-6-(D-ribitylamino)uracil.</text>
</comment>
<feature type="domain" description="Lumazine-binding" evidence="12">
    <location>
        <begin position="1"/>
        <end position="95"/>
    </location>
</feature>
<comment type="catalytic activity">
    <reaction evidence="1">
        <text>2 6,7-dimethyl-8-(1-D-ribityl)lumazine + H(+) = 5-amino-6-(D-ribitylamino)uracil + riboflavin</text>
        <dbReference type="Rhea" id="RHEA:20772"/>
        <dbReference type="ChEBI" id="CHEBI:15378"/>
        <dbReference type="ChEBI" id="CHEBI:15934"/>
        <dbReference type="ChEBI" id="CHEBI:57986"/>
        <dbReference type="ChEBI" id="CHEBI:58201"/>
        <dbReference type="EC" id="2.5.1.9"/>
    </reaction>
</comment>
<evidence type="ECO:0000256" key="3">
    <source>
        <dbReference type="ARBA" id="ARBA00004887"/>
    </source>
</evidence>
<dbReference type="FunFam" id="2.40.30.20:FF:000004">
    <property type="entry name" value="Riboflavin synthase, alpha subunit"/>
    <property type="match status" value="1"/>
</dbReference>
<dbReference type="EMBL" id="CP002631">
    <property type="protein sequence ID" value="AEB14043.1"/>
    <property type="molecule type" value="Genomic_DNA"/>
</dbReference>
<evidence type="ECO:0000256" key="7">
    <source>
        <dbReference type="ARBA" id="ARBA00022619"/>
    </source>
</evidence>
<dbReference type="AlphaFoldDB" id="F2NXG4"/>
<reference evidence="13 14" key="1">
    <citation type="journal article" date="2011" name="Stand. Genomic Sci.">
        <title>Complete genome sequence of Treponema succinifaciens type strain (6091).</title>
        <authorList>
            <person name="Han C."/>
            <person name="Gronow S."/>
            <person name="Teshima H."/>
            <person name="Lapidus A."/>
            <person name="Nolan M."/>
            <person name="Lucas S."/>
            <person name="Hammon N."/>
            <person name="Deshpande S."/>
            <person name="Cheng J.F."/>
            <person name="Zeytun A."/>
            <person name="Tapia R."/>
            <person name="Goodwin L."/>
            <person name="Pitluck S."/>
            <person name="Liolios K."/>
            <person name="Pagani I."/>
            <person name="Ivanova N."/>
            <person name="Mavromatis K."/>
            <person name="Mikhailova N."/>
            <person name="Huntemann M."/>
            <person name="Pati A."/>
            <person name="Chen A."/>
            <person name="Palaniappan K."/>
            <person name="Land M."/>
            <person name="Hauser L."/>
            <person name="Brambilla E.M."/>
            <person name="Rohde M."/>
            <person name="Goker M."/>
            <person name="Woyke T."/>
            <person name="Bristow J."/>
            <person name="Eisen J.A."/>
            <person name="Markowitz V."/>
            <person name="Hugenholtz P."/>
            <person name="Kyrpides N.C."/>
            <person name="Klenk H.P."/>
            <person name="Detter J.C."/>
        </authorList>
    </citation>
    <scope>NUCLEOTIDE SEQUENCE [LARGE SCALE GENOMIC DNA]</scope>
    <source>
        <strain evidence="14">ATCC 33096 / DSM 2489 / 6091</strain>
    </source>
</reference>
<evidence type="ECO:0000256" key="1">
    <source>
        <dbReference type="ARBA" id="ARBA00000968"/>
    </source>
</evidence>
<dbReference type="PIRSF" id="PIRSF000498">
    <property type="entry name" value="Riboflavin_syn_A"/>
    <property type="match status" value="1"/>
</dbReference>
<dbReference type="InterPro" id="IPR001783">
    <property type="entry name" value="Lumazine-bd"/>
</dbReference>
<evidence type="ECO:0000256" key="6">
    <source>
        <dbReference type="ARBA" id="ARBA00013950"/>
    </source>
</evidence>
<protein>
    <recommendedName>
        <fullName evidence="6 10">Riboflavin synthase</fullName>
        <ecNumber evidence="5 10">2.5.1.9</ecNumber>
    </recommendedName>
</protein>
<feature type="domain" description="Lumazine-binding" evidence="12">
    <location>
        <begin position="96"/>
        <end position="196"/>
    </location>
</feature>
<dbReference type="Gene3D" id="2.40.30.20">
    <property type="match status" value="2"/>
</dbReference>
<comment type="pathway">
    <text evidence="3">Cofactor biosynthesis; riboflavin biosynthesis; riboflavin from 2-hydroxy-3-oxobutyl phosphate and 5-amino-6-(D-ribitylamino)uracil: step 2/2.</text>
</comment>
<dbReference type="Pfam" id="PF00677">
    <property type="entry name" value="Lum_binding"/>
    <property type="match status" value="2"/>
</dbReference>
<gene>
    <name evidence="13" type="ordered locus">Tresu_1131</name>
</gene>
<dbReference type="Proteomes" id="UP000006852">
    <property type="component" value="Chromosome"/>
</dbReference>